<evidence type="ECO:0000256" key="5">
    <source>
        <dbReference type="ARBA" id="ARBA00022771"/>
    </source>
</evidence>
<dbReference type="GO" id="GO:0071596">
    <property type="term" value="P:ubiquitin-dependent protein catabolic process via the N-end rule pathway"/>
    <property type="evidence" value="ECO:0007669"/>
    <property type="project" value="UniProtKB-UniRule"/>
</dbReference>
<comment type="pathway">
    <text evidence="2 10">Protein modification; protein ubiquitination.</text>
</comment>
<comment type="similarity">
    <text evidence="8 10">Belongs to the E3 ubiquitin-protein ligase UBR1-like family.</text>
</comment>
<comment type="caution">
    <text evidence="13">The sequence shown here is derived from an EMBL/GenBank/DDBJ whole genome shotgun (WGS) entry which is preliminary data.</text>
</comment>
<evidence type="ECO:0000256" key="8">
    <source>
        <dbReference type="ARBA" id="ARBA00046341"/>
    </source>
</evidence>
<organism evidence="13 14">
    <name type="scientific">Nitzschia inconspicua</name>
    <dbReference type="NCBI Taxonomy" id="303405"/>
    <lineage>
        <taxon>Eukaryota</taxon>
        <taxon>Sar</taxon>
        <taxon>Stramenopiles</taxon>
        <taxon>Ochrophyta</taxon>
        <taxon>Bacillariophyta</taxon>
        <taxon>Bacillariophyceae</taxon>
        <taxon>Bacillariophycidae</taxon>
        <taxon>Bacillariales</taxon>
        <taxon>Bacillariaceae</taxon>
        <taxon>Nitzschia</taxon>
    </lineage>
</organism>
<evidence type="ECO:0000256" key="7">
    <source>
        <dbReference type="ARBA" id="ARBA00022833"/>
    </source>
</evidence>
<keyword evidence="3 10" id="KW-0808">Transferase</keyword>
<dbReference type="FunFam" id="2.10.110.30:FF:000002">
    <property type="entry name" value="Putative e3 ubiquitin-protein ligase ubr3"/>
    <property type="match status" value="1"/>
</dbReference>
<keyword evidence="14" id="KW-1185">Reference proteome</keyword>
<dbReference type="InterPro" id="IPR039164">
    <property type="entry name" value="UBR1-like"/>
</dbReference>
<dbReference type="GO" id="GO:0016567">
    <property type="term" value="P:protein ubiquitination"/>
    <property type="evidence" value="ECO:0007669"/>
    <property type="project" value="UniProtKB-UniRule"/>
</dbReference>
<feature type="compositionally biased region" description="Low complexity" evidence="11">
    <location>
        <begin position="322"/>
        <end position="339"/>
    </location>
</feature>
<dbReference type="PANTHER" id="PTHR21497">
    <property type="entry name" value="UBIQUITIN LIGASE E3 ALPHA-RELATED"/>
    <property type="match status" value="1"/>
</dbReference>
<feature type="region of interest" description="Disordered" evidence="11">
    <location>
        <begin position="278"/>
        <end position="297"/>
    </location>
</feature>
<dbReference type="PROSITE" id="PS51157">
    <property type="entry name" value="ZF_UBR"/>
    <property type="match status" value="1"/>
</dbReference>
<feature type="compositionally biased region" description="Polar residues" evidence="11">
    <location>
        <begin position="85"/>
        <end position="94"/>
    </location>
</feature>
<keyword evidence="5 10" id="KW-0863">Zinc-finger</keyword>
<name>A0A9K3L189_9STRA</name>
<evidence type="ECO:0000313" key="14">
    <source>
        <dbReference type="Proteomes" id="UP000693970"/>
    </source>
</evidence>
<feature type="domain" description="UBR-type" evidence="12">
    <location>
        <begin position="160"/>
        <end position="231"/>
    </location>
</feature>
<dbReference type="CDD" id="cd19673">
    <property type="entry name" value="UBR-box_UBR3"/>
    <property type="match status" value="1"/>
</dbReference>
<dbReference type="SMART" id="SM00396">
    <property type="entry name" value="ZnF_UBR1"/>
    <property type="match status" value="1"/>
</dbReference>
<reference evidence="13" key="2">
    <citation type="submission" date="2021-04" db="EMBL/GenBank/DDBJ databases">
        <authorList>
            <person name="Podell S."/>
        </authorList>
    </citation>
    <scope>NUCLEOTIDE SEQUENCE</scope>
    <source>
        <strain evidence="13">Hildebrandi</strain>
    </source>
</reference>
<evidence type="ECO:0000256" key="1">
    <source>
        <dbReference type="ARBA" id="ARBA00000900"/>
    </source>
</evidence>
<dbReference type="Pfam" id="PF02207">
    <property type="entry name" value="zf-UBR"/>
    <property type="match status" value="1"/>
</dbReference>
<proteinExistence type="inferred from homology"/>
<dbReference type="GO" id="GO:0061630">
    <property type="term" value="F:ubiquitin protein ligase activity"/>
    <property type="evidence" value="ECO:0007669"/>
    <property type="project" value="UniProtKB-UniRule"/>
</dbReference>
<feature type="compositionally biased region" description="Acidic residues" evidence="11">
    <location>
        <begin position="1402"/>
        <end position="1414"/>
    </location>
</feature>
<evidence type="ECO:0000256" key="10">
    <source>
        <dbReference type="RuleBase" id="RU366018"/>
    </source>
</evidence>
<comment type="function">
    <text evidence="10">Ubiquitin ligase protein which is a component of the N-end rule pathway. Recognizes and binds to proteins bearing specific N-terminal residues that are destabilizing according to the N-end rule, leading to their ubiquitination and subsequent degradation.</text>
</comment>
<dbReference type="GO" id="GO:0000151">
    <property type="term" value="C:ubiquitin ligase complex"/>
    <property type="evidence" value="ECO:0007669"/>
    <property type="project" value="TreeGrafter"/>
</dbReference>
<dbReference type="InterPro" id="IPR003126">
    <property type="entry name" value="Znf_UBR"/>
</dbReference>
<evidence type="ECO:0000256" key="6">
    <source>
        <dbReference type="ARBA" id="ARBA00022786"/>
    </source>
</evidence>
<feature type="zinc finger region" description="UBR-type" evidence="9">
    <location>
        <begin position="160"/>
        <end position="231"/>
    </location>
</feature>
<reference evidence="13" key="1">
    <citation type="journal article" date="2021" name="Sci. Rep.">
        <title>Diploid genomic architecture of Nitzschia inconspicua, an elite biomass production diatom.</title>
        <authorList>
            <person name="Oliver A."/>
            <person name="Podell S."/>
            <person name="Pinowska A."/>
            <person name="Traller J.C."/>
            <person name="Smith S.R."/>
            <person name="McClure R."/>
            <person name="Beliaev A."/>
            <person name="Bohutskyi P."/>
            <person name="Hill E.A."/>
            <person name="Rabines A."/>
            <person name="Zheng H."/>
            <person name="Allen L.Z."/>
            <person name="Kuo A."/>
            <person name="Grigoriev I.V."/>
            <person name="Allen A.E."/>
            <person name="Hazlebeck D."/>
            <person name="Allen E.E."/>
        </authorList>
    </citation>
    <scope>NUCLEOTIDE SEQUENCE</scope>
    <source>
        <strain evidence="13">Hildebrandi</strain>
    </source>
</reference>
<dbReference type="EMBL" id="JAGRRH010000017">
    <property type="protein sequence ID" value="KAG7353319.1"/>
    <property type="molecule type" value="Genomic_DNA"/>
</dbReference>
<dbReference type="InterPro" id="IPR044046">
    <property type="entry name" value="E3_ligase_UBR-like_C"/>
</dbReference>
<keyword evidence="7 10" id="KW-0862">Zinc</keyword>
<evidence type="ECO:0000256" key="4">
    <source>
        <dbReference type="ARBA" id="ARBA00022723"/>
    </source>
</evidence>
<gene>
    <name evidence="13" type="ORF">IV203_009368</name>
</gene>
<evidence type="ECO:0000256" key="3">
    <source>
        <dbReference type="ARBA" id="ARBA00022679"/>
    </source>
</evidence>
<evidence type="ECO:0000259" key="12">
    <source>
        <dbReference type="PROSITE" id="PS51157"/>
    </source>
</evidence>
<dbReference type="GO" id="GO:0005737">
    <property type="term" value="C:cytoplasm"/>
    <property type="evidence" value="ECO:0007669"/>
    <property type="project" value="TreeGrafter"/>
</dbReference>
<feature type="region of interest" description="Disordered" evidence="11">
    <location>
        <begin position="1397"/>
        <end position="1424"/>
    </location>
</feature>
<dbReference type="OrthoDB" id="26387at2759"/>
<evidence type="ECO:0000256" key="11">
    <source>
        <dbReference type="SAM" id="MobiDB-lite"/>
    </source>
</evidence>
<feature type="region of interest" description="Disordered" evidence="11">
    <location>
        <begin position="1736"/>
        <end position="1756"/>
    </location>
</feature>
<feature type="compositionally biased region" description="Basic and acidic residues" evidence="11">
    <location>
        <begin position="8"/>
        <end position="26"/>
    </location>
</feature>
<evidence type="ECO:0000256" key="2">
    <source>
        <dbReference type="ARBA" id="ARBA00004906"/>
    </source>
</evidence>
<evidence type="ECO:0000313" key="13">
    <source>
        <dbReference type="EMBL" id="KAG7353319.1"/>
    </source>
</evidence>
<protein>
    <recommendedName>
        <fullName evidence="10">E3 ubiquitin-protein ligase</fullName>
        <ecNumber evidence="10">2.3.2.27</ecNumber>
    </recommendedName>
</protein>
<feature type="compositionally biased region" description="Polar residues" evidence="11">
    <location>
        <begin position="286"/>
        <end position="297"/>
    </location>
</feature>
<evidence type="ECO:0000256" key="9">
    <source>
        <dbReference type="PROSITE-ProRule" id="PRU00508"/>
    </source>
</evidence>
<comment type="catalytic activity">
    <reaction evidence="1 10">
        <text>S-ubiquitinyl-[E2 ubiquitin-conjugating enzyme]-L-cysteine + [acceptor protein]-L-lysine = [E2 ubiquitin-conjugating enzyme]-L-cysteine + N(6)-ubiquitinyl-[acceptor protein]-L-lysine.</text>
        <dbReference type="EC" id="2.3.2.27"/>
    </reaction>
</comment>
<feature type="region of interest" description="Disordered" evidence="11">
    <location>
        <begin position="1"/>
        <end position="35"/>
    </location>
</feature>
<dbReference type="Pfam" id="PF18995">
    <property type="entry name" value="PRT6_C"/>
    <property type="match status" value="1"/>
</dbReference>
<sequence>MSIPSSPSHEDGGGGDKETKETEKASESSTESLSSNDAMILKAYSDTKLLMEAPSGVLDTVSTIVSLRNAVAEPPLDDGSGGMQHGSSSTVSLLTPNRGHHAIVRALEKLEGLEKEESELVLRSRLTTELTKIATGDDRFISPKNAIETLEALSQSVPRRVCQHPFKKNDIVWVCRTCQADETCVLCHSCYKQSNHEGHDVAFYHAQAGGCCDCGDPDAWDPTGFCPHHGPASTESCFSADGSLGPLSGSVLQRVQGVIPATIDWMVEVVAPSAEDGYARAEEESSQTIASNSKTAARSNVTPIVGTTGDIPMIQTQTAVFSPSAAGSSRSRRGVPAPSLSSMATVSSPNTSKISTAYTKAERLGFLAREGGGLYLILKSDDINTHPQIVDALRELFGTSSLYSESILQKVVRSLKQFGQLVVWGTMELLADLNATQIRLWLDGDRVASGVLGAAMLHRANILKSHGMFCAILTRQELQLEQRAVVALQWLTCLARSCDPLCQKVAEAITPDRHLAPLLQCDFKLSSSVTKYWHSLLLTLLAVPTFKSHLAAAYCDTYQVVTAEYARGMGVLERSGYALSVQFLNRVTYVVDLVQRRDLLGKLGASLLQTLEVAAGPATTRSTMTVGTVTRTMDITDSPNDGRRRLDPNHFVLTHRRYSPCISDLKCVLNVKGMPRLFGSMSSSFLKDWIASLALGQMMDPQTWRDWSQGHVELEVRGWVGAFNASISLGSLFERLLSWDDADPSPIPDENSPLTKNLLSCVDLTNYVLTSGVMEWQNLELASNEATSFSTAVEACRRSSVSLPFSTTSVKSGSVHAFRAIPISQVTPFSFHLPLHRFVAACLREACLRDTGIDDLLTLLSRNLSEDTKDGLFLGLMEFPLLVLSRAAQIRAGLWRRNGNGLNDQVLNYAEPPFCRAMRDADLLLVQFAILGRTRFQTTDCRPESDVGTCFMIHLLLHRLGLFEYCGLLKAPDSDINRYLDEVQKGLYQSEKSSEGTTENFMLPSTFSPAKDAASFLLLLEEFLHLIIILCSELPGIPPKDKAEHTKQAKWRLRREVIHRLVSGEKTHSELAEVHHVLSHWDNVFLSEEGKMVNPDDATGAALASVLSDIASRKVSRGKMEPDKWELNREAWDSYDPSFFHINSRSHQQAADNRPSLVTGTKFKFKPKPFCPPLLKAHPSFSRLRRDITSDSTILAITYRTLHMHIRDSERKKDFTELPGSIAYEAEERSETALARAVHLLTLGAFAWQHASADNSKWRQEGGGSIGSIFFDRSDDAPAPTAKEWVSTALLANPRIQQSSDVYEGEETCLQLLRRLAVDGGYIGCFLAQDQAVKAGAAWLCEFAAANNNEASRIVYSEENKVDGEKQERQETELERRKRMAKERAMAMMKAQAAKFKATTTELDDENEENEIEKDEATAEAAASKRHMFHQGSFASGSSVASASDSDKATPVSSETTIFLSDIHVPSRLLTNRPQCIICNSDDATSERQRVRDEELHRKSRKRRNERGNALAFVGYTQASTVMKGGGGPPSCGNFHSSFSPVRRFVGAHLALCGHAIHSECWESYLASVSHREDRIIGKRDEFRCPLCQNLSNCLVPFIDVGLDWIDSASRCDTSAMDISKAKSDDNGIVDSMSCETMHFCWDFTLNDFLLSTPWWVSRHSTNIMWDGQCAFIAESNRNHLNTDSIESANLEDVPAPKRRSSVRGLSKKDLYAAWNAMMKTPRFLKRRLTTNQDRYPESMAGITPGPDSNSSFATSSSESLGETVVWRRFMDQVSDITYRADGKRLGDENLHSDFGEFRHYIVEKYAYNMAYRFAGKETTDWPSCVFSTALSDTERQELSREKLLSKLMMSIQAFTYTSCCEINEARRLTRNVRARISTANMTGASSTQNDIDRIFSIYGIIDVVCYGQLVIMPRPNGTEDDGIQPFHGRLGKLRYFGLAVMAAAGAVAADLVQLVLAFPVKCSSDQSAKPYRAPIVYPILYGHVLTHITAAISASAGRARARSDSLEVHWPIPFSTRGSFAISDNDHKPKDIDSVVNDSEGFIKLGLLARVLQVLLGKIDMLALNNIAGLHTEFVVLRTLQKLKENLSAEASSESKWAINCILLLEVALSKHRESQAAHNTQAEAAILHRFEEGCILAAEAAISFVSDAGGILQLLIPGIMERYLWSGLFEDGPKDGRTFSIWNNLESIFQLESIAQMLESESVCEVVSNWYETARSHAMSTSLPSPTISGSGAAVTNRLFQTQGFRTFDWPMESCHNVVNENQGIDLGGNAANNNDPETQGLDPMEFDDVDTSLASRGFGSSTPPPSSSAVIFHSKRSVPLIGGFAKEIPVNDVGRPRIATIPISYTDLYAQLGLLLPDSEQTAVCLICGEVLNAGGKGECTKHSYKCGAGAGLFFLLQECTGLIMHNGKAAYIHSPYVDSHGETPQYRGRPLNLDMDRYDLLHEVWSGHRIRQQVLSERGKSRQIIVPDFY</sequence>
<dbReference type="Proteomes" id="UP000693970">
    <property type="component" value="Unassembled WGS sequence"/>
</dbReference>
<feature type="region of interest" description="Disordered" evidence="11">
    <location>
        <begin position="322"/>
        <end position="346"/>
    </location>
</feature>
<feature type="region of interest" description="Disordered" evidence="11">
    <location>
        <begin position="75"/>
        <end position="94"/>
    </location>
</feature>
<accession>A0A9K3L189</accession>
<keyword evidence="4 10" id="KW-0479">Metal-binding</keyword>
<dbReference type="EC" id="2.3.2.27" evidence="10"/>
<keyword evidence="6 10" id="KW-0833">Ubl conjugation pathway</keyword>
<dbReference type="GO" id="GO:0008270">
    <property type="term" value="F:zinc ion binding"/>
    <property type="evidence" value="ECO:0007669"/>
    <property type="project" value="UniProtKB-UniRule"/>
</dbReference>
<dbReference type="PANTHER" id="PTHR21497:SF24">
    <property type="entry name" value="E3 UBIQUITIN-PROTEIN LIGASE UBR1"/>
    <property type="match status" value="1"/>
</dbReference>